<feature type="transmembrane region" description="Helical" evidence="5">
    <location>
        <begin position="45"/>
        <end position="62"/>
    </location>
</feature>
<dbReference type="InterPro" id="IPR037185">
    <property type="entry name" value="EmrE-like"/>
</dbReference>
<dbReference type="EMBL" id="CAMPGE010013365">
    <property type="protein sequence ID" value="CAI2372103.1"/>
    <property type="molecule type" value="Genomic_DNA"/>
</dbReference>
<dbReference type="SUPFAM" id="SSF103481">
    <property type="entry name" value="Multidrug resistance efflux transporter EmrE"/>
    <property type="match status" value="1"/>
</dbReference>
<keyword evidence="3 5" id="KW-1133">Transmembrane helix</keyword>
<evidence type="ECO:0000313" key="6">
    <source>
        <dbReference type="EMBL" id="CAI2372103.1"/>
    </source>
</evidence>
<feature type="transmembrane region" description="Helical" evidence="5">
    <location>
        <begin position="283"/>
        <end position="303"/>
    </location>
</feature>
<evidence type="ECO:0000256" key="2">
    <source>
        <dbReference type="ARBA" id="ARBA00022692"/>
    </source>
</evidence>
<proteinExistence type="predicted"/>
<keyword evidence="2 5" id="KW-0812">Transmembrane</keyword>
<feature type="transmembrane region" description="Helical" evidence="5">
    <location>
        <begin position="243"/>
        <end position="263"/>
    </location>
</feature>
<keyword evidence="7" id="KW-1185">Reference proteome</keyword>
<dbReference type="Pfam" id="PF05653">
    <property type="entry name" value="Mg_trans_NIPA"/>
    <property type="match status" value="2"/>
</dbReference>
<dbReference type="AlphaFoldDB" id="A0AAD1XGK6"/>
<evidence type="ECO:0000256" key="1">
    <source>
        <dbReference type="ARBA" id="ARBA00004141"/>
    </source>
</evidence>
<evidence type="ECO:0000256" key="5">
    <source>
        <dbReference type="SAM" id="Phobius"/>
    </source>
</evidence>
<dbReference type="PANTHER" id="PTHR12570">
    <property type="match status" value="1"/>
</dbReference>
<keyword evidence="4 5" id="KW-0472">Membrane</keyword>
<gene>
    <name evidence="6" type="ORF">ECRASSUSDP1_LOCUS13431</name>
</gene>
<comment type="caution">
    <text evidence="6">The sequence shown here is derived from an EMBL/GenBank/DDBJ whole genome shotgun (WGS) entry which is preliminary data.</text>
</comment>
<sequence length="401" mass="45254">MELAICGIIINVCGLISTALGWALQKKAHNQIKGTNESSLKIPKWWLGMGLVLLAQPLYLVAITMTKISILGVLGPIGILASIILARVFLEEKISTVEYLAMILFIPGSIITLCFSSLENHRYNKEEFDTLFYSCRSLTYLFINCILMCVLLPVCHYILKIDPYGKKVTYHEQLDEPLQDYSTRTPSSNSKDSFKTSSFGSVNLHNIFSEENEKCRPLLTKLCKKDSFMTVLFSNPRLRFLPLIVYPYFGPFVSGLSITFARVLSGFFSTAPAEGHSSNFDTIGPWIYIIYVPLGATFSYFLVNEALKHYDTIYVVPLFKIGDLMHHLLSGAIFLQEFYDYSLKELLLFVLGVLICATGVCLLLFSNDQNEKDKLRKSSLDAPYLLESNISSSIELRRDIK</sequence>
<dbReference type="GO" id="GO:0015095">
    <property type="term" value="F:magnesium ion transmembrane transporter activity"/>
    <property type="evidence" value="ECO:0007669"/>
    <property type="project" value="InterPro"/>
</dbReference>
<feature type="transmembrane region" description="Helical" evidence="5">
    <location>
        <begin position="315"/>
        <end position="334"/>
    </location>
</feature>
<feature type="transmembrane region" description="Helical" evidence="5">
    <location>
        <begin position="97"/>
        <end position="118"/>
    </location>
</feature>
<feature type="transmembrane region" description="Helical" evidence="5">
    <location>
        <begin position="138"/>
        <end position="159"/>
    </location>
</feature>
<accession>A0AAD1XGK6</accession>
<dbReference type="Proteomes" id="UP001295684">
    <property type="component" value="Unassembled WGS sequence"/>
</dbReference>
<reference evidence="6" key="1">
    <citation type="submission" date="2023-07" db="EMBL/GenBank/DDBJ databases">
        <authorList>
            <consortium name="AG Swart"/>
            <person name="Singh M."/>
            <person name="Singh A."/>
            <person name="Seah K."/>
            <person name="Emmerich C."/>
        </authorList>
    </citation>
    <scope>NUCLEOTIDE SEQUENCE</scope>
    <source>
        <strain evidence="6">DP1</strain>
    </source>
</reference>
<comment type="subcellular location">
    <subcellularLocation>
        <location evidence="1">Membrane</location>
        <topology evidence="1">Multi-pass membrane protein</topology>
    </subcellularLocation>
</comment>
<organism evidence="6 7">
    <name type="scientific">Euplotes crassus</name>
    <dbReference type="NCBI Taxonomy" id="5936"/>
    <lineage>
        <taxon>Eukaryota</taxon>
        <taxon>Sar</taxon>
        <taxon>Alveolata</taxon>
        <taxon>Ciliophora</taxon>
        <taxon>Intramacronucleata</taxon>
        <taxon>Spirotrichea</taxon>
        <taxon>Hypotrichia</taxon>
        <taxon>Euplotida</taxon>
        <taxon>Euplotidae</taxon>
        <taxon>Moneuplotes</taxon>
    </lineage>
</organism>
<feature type="transmembrane region" description="Helical" evidence="5">
    <location>
        <begin position="346"/>
        <end position="366"/>
    </location>
</feature>
<evidence type="ECO:0000313" key="7">
    <source>
        <dbReference type="Proteomes" id="UP001295684"/>
    </source>
</evidence>
<evidence type="ECO:0000256" key="3">
    <source>
        <dbReference type="ARBA" id="ARBA00022989"/>
    </source>
</evidence>
<dbReference type="GO" id="GO:0016020">
    <property type="term" value="C:membrane"/>
    <property type="evidence" value="ECO:0007669"/>
    <property type="project" value="UniProtKB-SubCell"/>
</dbReference>
<feature type="transmembrane region" description="Helical" evidence="5">
    <location>
        <begin position="68"/>
        <end position="90"/>
    </location>
</feature>
<dbReference type="PANTHER" id="PTHR12570:SF9">
    <property type="entry name" value="MAGNESIUM TRANSPORTER NIPA8-RELATED"/>
    <property type="match status" value="1"/>
</dbReference>
<evidence type="ECO:0000256" key="4">
    <source>
        <dbReference type="ARBA" id="ARBA00023136"/>
    </source>
</evidence>
<protein>
    <submittedName>
        <fullName evidence="6">Uncharacterized protein</fullName>
    </submittedName>
</protein>
<feature type="transmembrane region" description="Helical" evidence="5">
    <location>
        <begin position="6"/>
        <end position="24"/>
    </location>
</feature>
<name>A0AAD1XGK6_EUPCR</name>
<dbReference type="InterPro" id="IPR008521">
    <property type="entry name" value="Mg_trans_NIPA"/>
</dbReference>